<feature type="region of interest" description="Disordered" evidence="1">
    <location>
        <begin position="32"/>
        <end position="199"/>
    </location>
</feature>
<evidence type="ECO:0000256" key="1">
    <source>
        <dbReference type="SAM" id="MobiDB-lite"/>
    </source>
</evidence>
<organism evidence="3 4">
    <name type="scientific">Drosophila ananassae</name>
    <name type="common">Fruit fly</name>
    <dbReference type="NCBI Taxonomy" id="7217"/>
    <lineage>
        <taxon>Eukaryota</taxon>
        <taxon>Metazoa</taxon>
        <taxon>Ecdysozoa</taxon>
        <taxon>Arthropoda</taxon>
        <taxon>Hexapoda</taxon>
        <taxon>Insecta</taxon>
        <taxon>Pterygota</taxon>
        <taxon>Neoptera</taxon>
        <taxon>Endopterygota</taxon>
        <taxon>Diptera</taxon>
        <taxon>Brachycera</taxon>
        <taxon>Muscomorpha</taxon>
        <taxon>Ephydroidea</taxon>
        <taxon>Drosophilidae</taxon>
        <taxon>Drosophila</taxon>
        <taxon>Sophophora</taxon>
    </lineage>
</organism>
<feature type="compositionally biased region" description="Basic and acidic residues" evidence="1">
    <location>
        <begin position="247"/>
        <end position="278"/>
    </location>
</feature>
<evidence type="ECO:0000259" key="2">
    <source>
        <dbReference type="SMART" id="SM01233"/>
    </source>
</evidence>
<keyword evidence="4" id="KW-1185">Reference proteome</keyword>
<feature type="region of interest" description="Disordered" evidence="1">
    <location>
        <begin position="227"/>
        <end position="332"/>
    </location>
</feature>
<feature type="compositionally biased region" description="Basic and acidic residues" evidence="1">
    <location>
        <begin position="121"/>
        <end position="165"/>
    </location>
</feature>
<dbReference type="GO" id="GO:0070828">
    <property type="term" value="P:heterochromatin organization"/>
    <property type="evidence" value="ECO:0007669"/>
    <property type="project" value="EnsemblMetazoa"/>
</dbReference>
<feature type="domain" description="Hyaluronan/mRNA-binding protein" evidence="2">
    <location>
        <begin position="141"/>
        <end position="259"/>
    </location>
</feature>
<feature type="compositionally biased region" description="Basic and acidic residues" evidence="1">
    <location>
        <begin position="302"/>
        <end position="324"/>
    </location>
</feature>
<dbReference type="PANTHER" id="PTHR12299">
    <property type="entry name" value="HYALURONIC ACID-BINDING PROTEIN 4"/>
    <property type="match status" value="1"/>
</dbReference>
<dbReference type="SMART" id="SM01233">
    <property type="entry name" value="HABP4_PAI-RBP1"/>
    <property type="match status" value="1"/>
</dbReference>
<dbReference type="InParanoid" id="B3M267"/>
<accession>B3M267</accession>
<dbReference type="eggNOG" id="KOG2945">
    <property type="taxonomic scope" value="Eukaryota"/>
</dbReference>
<dbReference type="GO" id="GO:0005703">
    <property type="term" value="C:polytene chromosome puff"/>
    <property type="evidence" value="ECO:0007669"/>
    <property type="project" value="EnsemblMetazoa"/>
</dbReference>
<dbReference type="Gene3D" id="6.10.140.1040">
    <property type="match status" value="1"/>
</dbReference>
<dbReference type="AlphaFoldDB" id="B3M267"/>
<sequence>MDNSGNNRYELLFLDDEDAVASQVNVAAIAVPAKKQEAPKAAKSKPEKENKPVAPKKATNAVVQGKSPVKGGKVANAGVKNQVTNGAHPGPVRSNPRFGNRENNHAGNSEFGNELPQRQFNNRDNRGPPRFRGGERGEKFGKREFDRQSGSDKTGVKAIDKRDGGGAHNWGSPKQDIEDLKTGESAPQADKDDSVNEVSAEAAIAAEEDESKQMTLDEGIVGIKFIFKDGSKDDGFRKGPAPGGGPRGEDSVERTRGEGGFRGDGPRGEGGFRPDGPRGEGGFRGADGPRGQRFNNNSNGYERQENNRSGDKRRNGPKPLKVDDEAQFPTLS</sequence>
<dbReference type="Proteomes" id="UP000007801">
    <property type="component" value="Unassembled WGS sequence"/>
</dbReference>
<dbReference type="GO" id="GO:0005634">
    <property type="term" value="C:nucleus"/>
    <property type="evidence" value="ECO:0007669"/>
    <property type="project" value="EnsemblMetazoa"/>
</dbReference>
<dbReference type="Pfam" id="PF04774">
    <property type="entry name" value="HABP4_PAI-RBP1"/>
    <property type="match status" value="1"/>
</dbReference>
<dbReference type="PANTHER" id="PTHR12299:SF17">
    <property type="entry name" value="AT19571P-RELATED"/>
    <property type="match status" value="1"/>
</dbReference>
<dbReference type="FunCoup" id="B3M267">
    <property type="interactions" value="1582"/>
</dbReference>
<feature type="compositionally biased region" description="Basic and acidic residues" evidence="1">
    <location>
        <begin position="34"/>
        <end position="51"/>
    </location>
</feature>
<dbReference type="GO" id="GO:0005701">
    <property type="term" value="C:polytene chromosome chromocenter"/>
    <property type="evidence" value="ECO:0007669"/>
    <property type="project" value="EnsemblMetazoa"/>
</dbReference>
<evidence type="ECO:0000313" key="3">
    <source>
        <dbReference type="EMBL" id="EDV42258.2"/>
    </source>
</evidence>
<dbReference type="STRING" id="7217.B3M267"/>
<reference evidence="3 4" key="1">
    <citation type="journal article" date="2007" name="Nature">
        <title>Evolution of genes and genomes on the Drosophila phylogeny.</title>
        <authorList>
            <consortium name="Drosophila 12 Genomes Consortium"/>
            <person name="Clark A.G."/>
            <person name="Eisen M.B."/>
            <person name="Smith D.R."/>
            <person name="Bergman C.M."/>
            <person name="Oliver B."/>
            <person name="Markow T.A."/>
            <person name="Kaufman T.C."/>
            <person name="Kellis M."/>
            <person name="Gelbart W."/>
            <person name="Iyer V.N."/>
            <person name="Pollard D.A."/>
            <person name="Sackton T.B."/>
            <person name="Larracuente A.M."/>
            <person name="Singh N.D."/>
            <person name="Abad J.P."/>
            <person name="Abt D.N."/>
            <person name="Adryan B."/>
            <person name="Aguade M."/>
            <person name="Akashi H."/>
            <person name="Anderson W.W."/>
            <person name="Aquadro C.F."/>
            <person name="Ardell D.H."/>
            <person name="Arguello R."/>
            <person name="Artieri C.G."/>
            <person name="Barbash D.A."/>
            <person name="Barker D."/>
            <person name="Barsanti P."/>
            <person name="Batterham P."/>
            <person name="Batzoglou S."/>
            <person name="Begun D."/>
            <person name="Bhutkar A."/>
            <person name="Blanco E."/>
            <person name="Bosak S.A."/>
            <person name="Bradley R.K."/>
            <person name="Brand A.D."/>
            <person name="Brent M.R."/>
            <person name="Brooks A.N."/>
            <person name="Brown R.H."/>
            <person name="Butlin R.K."/>
            <person name="Caggese C."/>
            <person name="Calvi B.R."/>
            <person name="Bernardo de Carvalho A."/>
            <person name="Caspi A."/>
            <person name="Castrezana S."/>
            <person name="Celniker S.E."/>
            <person name="Chang J.L."/>
            <person name="Chapple C."/>
            <person name="Chatterji S."/>
            <person name="Chinwalla A."/>
            <person name="Civetta A."/>
            <person name="Clifton S.W."/>
            <person name="Comeron J.M."/>
            <person name="Costello J.C."/>
            <person name="Coyne J.A."/>
            <person name="Daub J."/>
            <person name="David R.G."/>
            <person name="Delcher A.L."/>
            <person name="Delehaunty K."/>
            <person name="Do C.B."/>
            <person name="Ebling H."/>
            <person name="Edwards K."/>
            <person name="Eickbush T."/>
            <person name="Evans J.D."/>
            <person name="Filipski A."/>
            <person name="Findeiss S."/>
            <person name="Freyhult E."/>
            <person name="Fulton L."/>
            <person name="Fulton R."/>
            <person name="Garcia A.C."/>
            <person name="Gardiner A."/>
            <person name="Garfield D.A."/>
            <person name="Garvin B.E."/>
            <person name="Gibson G."/>
            <person name="Gilbert D."/>
            <person name="Gnerre S."/>
            <person name="Godfrey J."/>
            <person name="Good R."/>
            <person name="Gotea V."/>
            <person name="Gravely B."/>
            <person name="Greenberg A.J."/>
            <person name="Griffiths-Jones S."/>
            <person name="Gross S."/>
            <person name="Guigo R."/>
            <person name="Gustafson E.A."/>
            <person name="Haerty W."/>
            <person name="Hahn M.W."/>
            <person name="Halligan D.L."/>
            <person name="Halpern A.L."/>
            <person name="Halter G.M."/>
            <person name="Han M.V."/>
            <person name="Heger A."/>
            <person name="Hillier L."/>
            <person name="Hinrichs A.S."/>
            <person name="Holmes I."/>
            <person name="Hoskins R.A."/>
            <person name="Hubisz M.J."/>
            <person name="Hultmark D."/>
            <person name="Huntley M.A."/>
            <person name="Jaffe D.B."/>
            <person name="Jagadeeshan S."/>
            <person name="Jeck W.R."/>
            <person name="Johnson J."/>
            <person name="Jones C.D."/>
            <person name="Jordan W.C."/>
            <person name="Karpen G.H."/>
            <person name="Kataoka E."/>
            <person name="Keightley P.D."/>
            <person name="Kheradpour P."/>
            <person name="Kirkness E.F."/>
            <person name="Koerich L.B."/>
            <person name="Kristiansen K."/>
            <person name="Kudrna D."/>
            <person name="Kulathinal R.J."/>
            <person name="Kumar S."/>
            <person name="Kwok R."/>
            <person name="Lander E."/>
            <person name="Langley C.H."/>
            <person name="Lapoint R."/>
            <person name="Lazzaro B.P."/>
            <person name="Lee S.J."/>
            <person name="Levesque L."/>
            <person name="Li R."/>
            <person name="Lin C.F."/>
            <person name="Lin M.F."/>
            <person name="Lindblad-Toh K."/>
            <person name="Llopart A."/>
            <person name="Long M."/>
            <person name="Low L."/>
            <person name="Lozovsky E."/>
            <person name="Lu J."/>
            <person name="Luo M."/>
            <person name="Machado C.A."/>
            <person name="Makalowski W."/>
            <person name="Marzo M."/>
            <person name="Matsuda M."/>
            <person name="Matzkin L."/>
            <person name="McAllister B."/>
            <person name="McBride C.S."/>
            <person name="McKernan B."/>
            <person name="McKernan K."/>
            <person name="Mendez-Lago M."/>
            <person name="Minx P."/>
            <person name="Mollenhauer M.U."/>
            <person name="Montooth K."/>
            <person name="Mount S.M."/>
            <person name="Mu X."/>
            <person name="Myers E."/>
            <person name="Negre B."/>
            <person name="Newfeld S."/>
            <person name="Nielsen R."/>
            <person name="Noor M.A."/>
            <person name="O'Grady P."/>
            <person name="Pachter L."/>
            <person name="Papaceit M."/>
            <person name="Parisi M.J."/>
            <person name="Parisi M."/>
            <person name="Parts L."/>
            <person name="Pedersen J.S."/>
            <person name="Pesole G."/>
            <person name="Phillippy A.M."/>
            <person name="Ponting C.P."/>
            <person name="Pop M."/>
            <person name="Porcelli D."/>
            <person name="Powell J.R."/>
            <person name="Prohaska S."/>
            <person name="Pruitt K."/>
            <person name="Puig M."/>
            <person name="Quesneville H."/>
            <person name="Ram K.R."/>
            <person name="Rand D."/>
            <person name="Rasmussen M.D."/>
            <person name="Reed L.K."/>
            <person name="Reenan R."/>
            <person name="Reily A."/>
            <person name="Remington K.A."/>
            <person name="Rieger T.T."/>
            <person name="Ritchie M.G."/>
            <person name="Robin C."/>
            <person name="Rogers Y.H."/>
            <person name="Rohde C."/>
            <person name="Rozas J."/>
            <person name="Rubenfield M.J."/>
            <person name="Ruiz A."/>
            <person name="Russo S."/>
            <person name="Salzberg S.L."/>
            <person name="Sanchez-Gracia A."/>
            <person name="Saranga D.J."/>
            <person name="Sato H."/>
            <person name="Schaeffer S.W."/>
            <person name="Schatz M.C."/>
            <person name="Schlenke T."/>
            <person name="Schwartz R."/>
            <person name="Segarra C."/>
            <person name="Singh R.S."/>
            <person name="Sirot L."/>
            <person name="Sirota M."/>
            <person name="Sisneros N.B."/>
            <person name="Smith C.D."/>
            <person name="Smith T.F."/>
            <person name="Spieth J."/>
            <person name="Stage D.E."/>
            <person name="Stark A."/>
            <person name="Stephan W."/>
            <person name="Strausberg R.L."/>
            <person name="Strempel S."/>
            <person name="Sturgill D."/>
            <person name="Sutton G."/>
            <person name="Sutton G.G."/>
            <person name="Tao W."/>
            <person name="Teichmann S."/>
            <person name="Tobari Y.N."/>
            <person name="Tomimura Y."/>
            <person name="Tsolas J.M."/>
            <person name="Valente V.L."/>
            <person name="Venter E."/>
            <person name="Venter J.C."/>
            <person name="Vicario S."/>
            <person name="Vieira F.G."/>
            <person name="Vilella A.J."/>
            <person name="Villasante A."/>
            <person name="Walenz B."/>
            <person name="Wang J."/>
            <person name="Wasserman M."/>
            <person name="Watts T."/>
            <person name="Wilson D."/>
            <person name="Wilson R.K."/>
            <person name="Wing R.A."/>
            <person name="Wolfner M.F."/>
            <person name="Wong A."/>
            <person name="Wong G.K."/>
            <person name="Wu C.I."/>
            <person name="Wu G."/>
            <person name="Yamamoto D."/>
            <person name="Yang H.P."/>
            <person name="Yang S.P."/>
            <person name="Yorke J.A."/>
            <person name="Yoshida K."/>
            <person name="Zdobnov E."/>
            <person name="Zhang P."/>
            <person name="Zhang Y."/>
            <person name="Zimin A.V."/>
            <person name="Baldwin J."/>
            <person name="Abdouelleil A."/>
            <person name="Abdulkadir J."/>
            <person name="Abebe A."/>
            <person name="Abera B."/>
            <person name="Abreu J."/>
            <person name="Acer S.C."/>
            <person name="Aftuck L."/>
            <person name="Alexander A."/>
            <person name="An P."/>
            <person name="Anderson E."/>
            <person name="Anderson S."/>
            <person name="Arachi H."/>
            <person name="Azer M."/>
            <person name="Bachantsang P."/>
            <person name="Barry A."/>
            <person name="Bayul T."/>
            <person name="Berlin A."/>
            <person name="Bessette D."/>
            <person name="Bloom T."/>
            <person name="Blye J."/>
            <person name="Boguslavskiy L."/>
            <person name="Bonnet C."/>
            <person name="Boukhgalter B."/>
            <person name="Bourzgui I."/>
            <person name="Brown A."/>
            <person name="Cahill P."/>
            <person name="Channer S."/>
            <person name="Cheshatsang Y."/>
            <person name="Chuda L."/>
            <person name="Citroen M."/>
            <person name="Collymore A."/>
            <person name="Cooke P."/>
            <person name="Costello M."/>
            <person name="D'Aco K."/>
            <person name="Daza R."/>
            <person name="De Haan G."/>
            <person name="DeGray S."/>
            <person name="DeMaso C."/>
            <person name="Dhargay N."/>
            <person name="Dooley K."/>
            <person name="Dooley E."/>
            <person name="Doricent M."/>
            <person name="Dorje P."/>
            <person name="Dorjee K."/>
            <person name="Dupes A."/>
            <person name="Elong R."/>
            <person name="Falk J."/>
            <person name="Farina A."/>
            <person name="Faro S."/>
            <person name="Ferguson D."/>
            <person name="Fisher S."/>
            <person name="Foley C.D."/>
            <person name="Franke A."/>
            <person name="Friedrich D."/>
            <person name="Gadbois L."/>
            <person name="Gearin G."/>
            <person name="Gearin C.R."/>
            <person name="Giannoukos G."/>
            <person name="Goode T."/>
            <person name="Graham J."/>
            <person name="Grandbois E."/>
            <person name="Grewal S."/>
            <person name="Gyaltsen K."/>
            <person name="Hafez N."/>
            <person name="Hagos B."/>
            <person name="Hall J."/>
            <person name="Henson C."/>
            <person name="Hollinger A."/>
            <person name="Honan T."/>
            <person name="Huard M.D."/>
            <person name="Hughes L."/>
            <person name="Hurhula B."/>
            <person name="Husby M.E."/>
            <person name="Kamat A."/>
            <person name="Kanga B."/>
            <person name="Kashin S."/>
            <person name="Khazanovich D."/>
            <person name="Kisner P."/>
            <person name="Lance K."/>
            <person name="Lara M."/>
            <person name="Lee W."/>
            <person name="Lennon N."/>
            <person name="Letendre F."/>
            <person name="LeVine R."/>
            <person name="Lipovsky A."/>
            <person name="Liu X."/>
            <person name="Liu J."/>
            <person name="Liu S."/>
            <person name="Lokyitsang T."/>
            <person name="Lokyitsang Y."/>
            <person name="Lubonja R."/>
            <person name="Lui A."/>
            <person name="MacDonald P."/>
            <person name="Magnisalis V."/>
            <person name="Maru K."/>
            <person name="Matthews C."/>
            <person name="McCusker W."/>
            <person name="McDonough S."/>
            <person name="Mehta T."/>
            <person name="Meldrim J."/>
            <person name="Meneus L."/>
            <person name="Mihai O."/>
            <person name="Mihalev A."/>
            <person name="Mihova T."/>
            <person name="Mittelman R."/>
            <person name="Mlenga V."/>
            <person name="Montmayeur A."/>
            <person name="Mulrain L."/>
            <person name="Navidi A."/>
            <person name="Naylor J."/>
            <person name="Negash T."/>
            <person name="Nguyen T."/>
            <person name="Nguyen N."/>
            <person name="Nicol R."/>
            <person name="Norbu C."/>
            <person name="Norbu N."/>
            <person name="Novod N."/>
            <person name="O'Neill B."/>
            <person name="Osman S."/>
            <person name="Markiewicz E."/>
            <person name="Oyono O.L."/>
            <person name="Patti C."/>
            <person name="Phunkhang P."/>
            <person name="Pierre F."/>
            <person name="Priest M."/>
            <person name="Raghuraman S."/>
            <person name="Rege F."/>
            <person name="Reyes R."/>
            <person name="Rise C."/>
            <person name="Rogov P."/>
            <person name="Ross K."/>
            <person name="Ryan E."/>
            <person name="Settipalli S."/>
            <person name="Shea T."/>
            <person name="Sherpa N."/>
            <person name="Shi L."/>
            <person name="Shih D."/>
            <person name="Sparrow T."/>
            <person name="Spaulding J."/>
            <person name="Stalker J."/>
            <person name="Stange-Thomann N."/>
            <person name="Stavropoulos S."/>
            <person name="Stone C."/>
            <person name="Strader C."/>
            <person name="Tesfaye S."/>
            <person name="Thomson T."/>
            <person name="Thoulutsang Y."/>
            <person name="Thoulutsang D."/>
            <person name="Topham K."/>
            <person name="Topping I."/>
            <person name="Tsamla T."/>
            <person name="Vassiliev H."/>
            <person name="Vo A."/>
            <person name="Wangchuk T."/>
            <person name="Wangdi T."/>
            <person name="Weiand M."/>
            <person name="Wilkinson J."/>
            <person name="Wilson A."/>
            <person name="Yadav S."/>
            <person name="Young G."/>
            <person name="Yu Q."/>
            <person name="Zembek L."/>
            <person name="Zhong D."/>
            <person name="Zimmer A."/>
            <person name="Zwirko Z."/>
            <person name="Jaffe D.B."/>
            <person name="Alvarez P."/>
            <person name="Brockman W."/>
            <person name="Butler J."/>
            <person name="Chin C."/>
            <person name="Gnerre S."/>
            <person name="Grabherr M."/>
            <person name="Kleber M."/>
            <person name="Mauceli E."/>
            <person name="MacCallum I."/>
        </authorList>
    </citation>
    <scope>NUCLEOTIDE SEQUENCE [LARGE SCALE GENOMIC DNA]</scope>
    <source>
        <strain evidence="4">Tucson 14024-0371.13</strain>
    </source>
</reference>
<evidence type="ECO:0000313" key="4">
    <source>
        <dbReference type="Proteomes" id="UP000007801"/>
    </source>
</evidence>
<dbReference type="HOGENOM" id="CLU_037366_1_0_1"/>
<protein>
    <recommendedName>
        <fullName evidence="2">Hyaluronan/mRNA-binding protein domain-containing protein</fullName>
    </recommendedName>
</protein>
<feature type="compositionally biased region" description="Basic and acidic residues" evidence="1">
    <location>
        <begin position="227"/>
        <end position="237"/>
    </location>
</feature>
<dbReference type="GO" id="GO:0005737">
    <property type="term" value="C:cytoplasm"/>
    <property type="evidence" value="ECO:0007669"/>
    <property type="project" value="EnsemblMetazoa"/>
</dbReference>
<name>B3M267_DROAN</name>
<proteinExistence type="predicted"/>
<dbReference type="GO" id="GO:0003723">
    <property type="term" value="F:RNA binding"/>
    <property type="evidence" value="ECO:0007669"/>
    <property type="project" value="InterPro"/>
</dbReference>
<gene>
    <name evidence="3" type="primary">Dana\GF17890</name>
    <name evidence="3" type="synonym">dana_GLEANR_19152</name>
    <name evidence="3" type="ORF">GF17890</name>
</gene>
<dbReference type="InterPro" id="IPR006861">
    <property type="entry name" value="HABP4_PAIRBP1-bd"/>
</dbReference>
<feature type="compositionally biased region" description="Polar residues" evidence="1">
    <location>
        <begin position="105"/>
        <end position="120"/>
    </location>
</feature>
<dbReference type="EMBL" id="CH902617">
    <property type="protein sequence ID" value="EDV42258.2"/>
    <property type="molecule type" value="Genomic_DNA"/>
</dbReference>
<dbReference type="OrthoDB" id="6022699at2759"/>
<dbReference type="InterPro" id="IPR039764">
    <property type="entry name" value="HABP4/SERBP1-like"/>
</dbReference>